<keyword evidence="2" id="KW-0963">Cytoplasm</keyword>
<dbReference type="InterPro" id="IPR056290">
    <property type="entry name" value="CEPT76/DRC7_peptidase-like_dom"/>
</dbReference>
<protein>
    <recommendedName>
        <fullName evidence="9">Centrosomal protein of 76 kDa</fullName>
    </recommendedName>
</protein>
<keyword evidence="8" id="KW-1185">Reference proteome</keyword>
<name>A0A8J2KJM0_9HEXA</name>
<sequence length="792" mass="89579">MEMDSVDKDNIEQIKNSLRSRLQQSGVNNLIRHMVRDVCTARGDAQNVDPEEIVQELYDKGLMKTVLDNVEWNDNMTKNLQEKVEAIAGTRPTSRSNDNDLLPPSMVPERLSKSNSGKDGENEDEESNVGSFESDIDSDEEKQESKANDNIPSQRVAAVVQEVPHFRPTAGRLNGKYFLKLDVLDGRNFLEQLFDSEQVLNESSNFILHVSYKTQRFYSKPTPARCDPKFQEGFMIDIGYFEAGSVLQLLAKYEPIHIILLQETATGERKLLSSCLVDWRSQLMSDKPSQKIPVTLMGIGPEFQVPVGILNSRMAIVPSLEEILSASTYAAQINAERSIQDEKERLFLIYVKQWWREFIEIRPQNSKRNVKIFSYDENTTPRPIQTFVKPIVADRLLLTPCHAAWFVSLITLLDNNSNGNYCLNFPSSTSPNQGSPQVLCSHWQSLITTLAAKSGRVEDHATLLCSLLLGFGLDAYVAIGNKNSGASWVWVITFEEENQVTFWESTNGKRFSHTSIPSAEILVDKLARLKNKTTTEEHGLNTISCLFNNCLLYANIQNTTFLDVVDWNLGNPSKWKKIPESTLKSSSKFNELAPNLMPPAKNPILVSADLEIQLKTVISEYRLTYNLHTTWDTALSRVLGQELARYELEASTGSHGLPGYFQAAVLKIIPGGYELKGYPWHGNVENNSQIFQSLKRNPKCQEIMLCRGNDVRFALRVQVFAYPEDVICVRLMIACRFVPTASSSSTVSECNKIKIIIFTPMRYPVDTHNPFIKHKETSYEPLCYSQLSQLRD</sequence>
<dbReference type="Pfam" id="PF24652">
    <property type="entry name" value="CEP76_C"/>
    <property type="match status" value="1"/>
</dbReference>
<dbReference type="PANTHER" id="PTHR46436:SF1">
    <property type="entry name" value="CENTROSOMAL PROTEIN OF 76 KDA"/>
    <property type="match status" value="1"/>
</dbReference>
<dbReference type="GO" id="GO:0046599">
    <property type="term" value="P:regulation of centriole replication"/>
    <property type="evidence" value="ECO:0007669"/>
    <property type="project" value="TreeGrafter"/>
</dbReference>
<evidence type="ECO:0000313" key="8">
    <source>
        <dbReference type="Proteomes" id="UP000708208"/>
    </source>
</evidence>
<feature type="domain" description="CEP76/DRC7 peptidase-like" evidence="6">
    <location>
        <begin position="442"/>
        <end position="577"/>
    </location>
</feature>
<dbReference type="GO" id="GO:0005813">
    <property type="term" value="C:centrosome"/>
    <property type="evidence" value="ECO:0007669"/>
    <property type="project" value="UniProtKB-SubCell"/>
</dbReference>
<feature type="region of interest" description="Disordered" evidence="3">
    <location>
        <begin position="87"/>
        <end position="153"/>
    </location>
</feature>
<evidence type="ECO:0000259" key="4">
    <source>
        <dbReference type="Pfam" id="PF15627"/>
    </source>
</evidence>
<feature type="domain" description="Centrosomal protein of 76 kDa C-terminal" evidence="5">
    <location>
        <begin position="607"/>
        <end position="737"/>
    </location>
</feature>
<dbReference type="EMBL" id="CAJVCH010331415">
    <property type="protein sequence ID" value="CAG7787086.1"/>
    <property type="molecule type" value="Genomic_DNA"/>
</dbReference>
<dbReference type="InterPro" id="IPR056288">
    <property type="entry name" value="CEP76_C"/>
</dbReference>
<dbReference type="PANTHER" id="PTHR46436">
    <property type="entry name" value="CENTROSOMAL PROTEIN OF 76 KDA"/>
    <property type="match status" value="1"/>
</dbReference>
<comment type="subcellular location">
    <subcellularLocation>
        <location evidence="1">Cytoplasm</location>
        <location evidence="1">Cytoskeleton</location>
        <location evidence="1">Microtubule organizing center</location>
        <location evidence="1">Centrosome</location>
    </subcellularLocation>
</comment>
<feature type="compositionally biased region" description="Basic and acidic residues" evidence="3">
    <location>
        <begin position="110"/>
        <end position="120"/>
    </location>
</feature>
<evidence type="ECO:0000259" key="5">
    <source>
        <dbReference type="Pfam" id="PF24652"/>
    </source>
</evidence>
<accession>A0A8J2KJM0</accession>
<organism evidence="7 8">
    <name type="scientific">Allacma fusca</name>
    <dbReference type="NCBI Taxonomy" id="39272"/>
    <lineage>
        <taxon>Eukaryota</taxon>
        <taxon>Metazoa</taxon>
        <taxon>Ecdysozoa</taxon>
        <taxon>Arthropoda</taxon>
        <taxon>Hexapoda</taxon>
        <taxon>Collembola</taxon>
        <taxon>Symphypleona</taxon>
        <taxon>Sminthuridae</taxon>
        <taxon>Allacma</taxon>
    </lineage>
</organism>
<dbReference type="Proteomes" id="UP000708208">
    <property type="component" value="Unassembled WGS sequence"/>
</dbReference>
<dbReference type="Pfam" id="PF24656">
    <property type="entry name" value="CEPT76_peptidase"/>
    <property type="match status" value="1"/>
</dbReference>
<evidence type="ECO:0000313" key="7">
    <source>
        <dbReference type="EMBL" id="CAG7787086.1"/>
    </source>
</evidence>
<evidence type="ECO:0000256" key="1">
    <source>
        <dbReference type="ARBA" id="ARBA00004300"/>
    </source>
</evidence>
<dbReference type="OrthoDB" id="2162143at2759"/>
<evidence type="ECO:0008006" key="9">
    <source>
        <dbReference type="Google" id="ProtNLM"/>
    </source>
</evidence>
<evidence type="ECO:0000256" key="3">
    <source>
        <dbReference type="SAM" id="MobiDB-lite"/>
    </source>
</evidence>
<dbReference type="InterPro" id="IPR052299">
    <property type="entry name" value="CEP76"/>
</dbReference>
<feature type="domain" description="CEP76 C2" evidence="4">
    <location>
        <begin position="176"/>
        <end position="320"/>
    </location>
</feature>
<gene>
    <name evidence="7" type="ORF">AFUS01_LOCUS25607</name>
</gene>
<comment type="caution">
    <text evidence="7">The sequence shown here is derived from an EMBL/GenBank/DDBJ whole genome shotgun (WGS) entry which is preliminary data.</text>
</comment>
<dbReference type="GO" id="GO:0005814">
    <property type="term" value="C:centriole"/>
    <property type="evidence" value="ECO:0007669"/>
    <property type="project" value="TreeGrafter"/>
</dbReference>
<proteinExistence type="predicted"/>
<dbReference type="Pfam" id="PF15627">
    <property type="entry name" value="CEP76-C2"/>
    <property type="match status" value="1"/>
</dbReference>
<dbReference type="InterPro" id="IPR028926">
    <property type="entry name" value="CEP76-C2"/>
</dbReference>
<reference evidence="7" key="1">
    <citation type="submission" date="2021-06" db="EMBL/GenBank/DDBJ databases">
        <authorList>
            <person name="Hodson N. C."/>
            <person name="Mongue J. A."/>
            <person name="Jaron S. K."/>
        </authorList>
    </citation>
    <scope>NUCLEOTIDE SEQUENCE</scope>
</reference>
<evidence type="ECO:0000256" key="2">
    <source>
        <dbReference type="ARBA" id="ARBA00022490"/>
    </source>
</evidence>
<dbReference type="AlphaFoldDB" id="A0A8J2KJM0"/>
<evidence type="ECO:0000259" key="6">
    <source>
        <dbReference type="Pfam" id="PF24656"/>
    </source>
</evidence>